<evidence type="ECO:0000313" key="2">
    <source>
        <dbReference type="EMBL" id="NML99651.1"/>
    </source>
</evidence>
<comment type="caution">
    <text evidence="2">The sequence shown here is derived from an EMBL/GenBank/DDBJ whole genome shotgun (WGS) entry which is preliminary data.</text>
</comment>
<dbReference type="Proteomes" id="UP000544134">
    <property type="component" value="Unassembled WGS sequence"/>
</dbReference>
<dbReference type="RefSeq" id="WP_169486625.1">
    <property type="nucleotide sequence ID" value="NZ_JABBGJ010000017.1"/>
</dbReference>
<reference evidence="2 3" key="1">
    <citation type="submission" date="2020-04" db="EMBL/GenBank/DDBJ databases">
        <title>Paraburkholderia sp. RP-4-7 isolated from soil.</title>
        <authorList>
            <person name="Dahal R.H."/>
        </authorList>
    </citation>
    <scope>NUCLEOTIDE SEQUENCE [LARGE SCALE GENOMIC DNA]</scope>
    <source>
        <strain evidence="2 3">RP-4-7</strain>
    </source>
</reference>
<sequence length="224" mass="23608">MKKRNPEAIVPADPPATVRTPEQAKLRSERLARITVSGQLASTQLMSMFVPPLATESIPIGELAEALRGLTGQVTAGDMSGVEVLLVSQAVALNTLFGEFAHRASVNLGTHLGATESYMRLALKCQQQSASTLRTLGDIKNPRAPVSFVKQANITSGNQQINNHGTAPTATSTHAHTRTGEKPVPTNELLEHQDGERLDTGAASGSSRGDQTMAAVGAVHRTGD</sequence>
<feature type="compositionally biased region" description="Basic and acidic residues" evidence="1">
    <location>
        <begin position="189"/>
        <end position="199"/>
    </location>
</feature>
<dbReference type="EMBL" id="JABBGJ010000017">
    <property type="protein sequence ID" value="NML99651.1"/>
    <property type="molecule type" value="Genomic_DNA"/>
</dbReference>
<dbReference type="AlphaFoldDB" id="A0A848IBI2"/>
<feature type="region of interest" description="Disordered" evidence="1">
    <location>
        <begin position="1"/>
        <end position="25"/>
    </location>
</feature>
<name>A0A848IBI2_9BURK</name>
<accession>A0A848IBI2</accession>
<feature type="compositionally biased region" description="Low complexity" evidence="1">
    <location>
        <begin position="164"/>
        <end position="174"/>
    </location>
</feature>
<proteinExistence type="predicted"/>
<feature type="region of interest" description="Disordered" evidence="1">
    <location>
        <begin position="156"/>
        <end position="224"/>
    </location>
</feature>
<protein>
    <submittedName>
        <fullName evidence="2">Uncharacterized protein</fullName>
    </submittedName>
</protein>
<evidence type="ECO:0000256" key="1">
    <source>
        <dbReference type="SAM" id="MobiDB-lite"/>
    </source>
</evidence>
<organism evidence="2 3">
    <name type="scientific">Paraburkholderia polaris</name>
    <dbReference type="NCBI Taxonomy" id="2728848"/>
    <lineage>
        <taxon>Bacteria</taxon>
        <taxon>Pseudomonadati</taxon>
        <taxon>Pseudomonadota</taxon>
        <taxon>Betaproteobacteria</taxon>
        <taxon>Burkholderiales</taxon>
        <taxon>Burkholderiaceae</taxon>
        <taxon>Paraburkholderia</taxon>
    </lineage>
</organism>
<keyword evidence="3" id="KW-1185">Reference proteome</keyword>
<evidence type="ECO:0000313" key="3">
    <source>
        <dbReference type="Proteomes" id="UP000544134"/>
    </source>
</evidence>
<gene>
    <name evidence="2" type="ORF">HHL24_17125</name>
</gene>